<gene>
    <name evidence="1" type="ORF">BC05F1_02841</name>
</gene>
<dbReference type="AlphaFoldDB" id="A0A1C4DQX6"/>
<evidence type="ECO:0000313" key="1">
    <source>
        <dbReference type="EMBL" id="SCC33722.1"/>
    </source>
</evidence>
<dbReference type="Proteomes" id="UP000196052">
    <property type="component" value="Unassembled WGS sequence"/>
</dbReference>
<dbReference type="EMBL" id="FMBE01000013">
    <property type="protein sequence ID" value="SCC33722.1"/>
    <property type="molecule type" value="Genomic_DNA"/>
</dbReference>
<proteinExistence type="predicted"/>
<name>A0A1C4DQX6_9BACI</name>
<evidence type="ECO:0000313" key="2">
    <source>
        <dbReference type="Proteomes" id="UP000196052"/>
    </source>
</evidence>
<organism evidence="1 2">
    <name type="scientific">Bacillus wiedmannii</name>
    <dbReference type="NCBI Taxonomy" id="1890302"/>
    <lineage>
        <taxon>Bacteria</taxon>
        <taxon>Bacillati</taxon>
        <taxon>Bacillota</taxon>
        <taxon>Bacilli</taxon>
        <taxon>Bacillales</taxon>
        <taxon>Bacillaceae</taxon>
        <taxon>Bacillus</taxon>
        <taxon>Bacillus cereus group</taxon>
    </lineage>
</organism>
<protein>
    <submittedName>
        <fullName evidence="1">Uncharacterized protein</fullName>
    </submittedName>
</protein>
<accession>A0A1C4DQX6</accession>
<sequence length="19" mass="2235">MNLNIKEASEILERTPQTF</sequence>
<reference evidence="2" key="1">
    <citation type="submission" date="2016-08" db="EMBL/GenBank/DDBJ databases">
        <authorList>
            <person name="Loux V."/>
            <person name="Rue O."/>
        </authorList>
    </citation>
    <scope>NUCLEOTIDE SEQUENCE [LARGE SCALE GENOMIC DNA]</scope>
    <source>
        <strain evidence="2">INRA Bc05-F1</strain>
    </source>
</reference>